<comment type="caution">
    <text evidence="4">The sequence shown here is derived from an EMBL/GenBank/DDBJ whole genome shotgun (WGS) entry which is preliminary data.</text>
</comment>
<dbReference type="OrthoDB" id="1933125at2759"/>
<name>A0A8T2QB87_CERRI</name>
<evidence type="ECO:0000256" key="2">
    <source>
        <dbReference type="SAM" id="Coils"/>
    </source>
</evidence>
<feature type="region of interest" description="Disordered" evidence="3">
    <location>
        <begin position="136"/>
        <end position="174"/>
    </location>
</feature>
<sequence>MADNLPHTLMEERAEIDTSSPFHSVKAAVNMFHQSVNGWKPRSIEPSMKSSEINHLEANLQAIKDQLTEAEKPETRVHKELRDTRKLLQQITQGNEASAVTKQQQVCVVESTSKMNENTLKLESLADVGNNTSLEKGYDASSSSDVVKQSFAKQNNKASSHSDGNYHERQINPNTEEKHVVWEVELKVAKEQHLNAVAELESAQRDLERLREEFVRSLREKEDGLRQAEEALAAAELNAKRAEELSHEMSGTNESLSLVRLACIEASKDRAALLATKASSYTHFSNKAGHSIAMVEELEMKLALAATELTRLQQELVSAKEAEVKVASAASDAYASLAVTMRELEDMRKKACAASGSCSATCTLELNTSKLELKKALEDRESLQANLHVLQGELHRIRREAANFQDREKTLNETISTLNVELEECRRDLTSAIAAEANASKAVGILTQALQQAEVETNEASSKADTLREEIARARADAEYARSSFDNVKKEMQVAIEATQDAKAAEKKALEQVNILSEKLKKMQFSASEVDISVSLSEYNQLKRKMQETEDLANIRIAAAKVQVEAIRKCEMELEQKVNTLSNELKLVKSSNEQALYRAEMAEQAKQHIVNEMRKWREHGKGHERTTDQANRKYKTGDGDGTVSNQLVVVNSKVHHSRQSSKQAHESLMRVFSNKMTSIAKDSSLLSDQSISQKKKKKKHYVLPTMSVFSSKKDLRLWDP</sequence>
<dbReference type="EMBL" id="CM035441">
    <property type="protein sequence ID" value="KAH7280908.1"/>
    <property type="molecule type" value="Genomic_DNA"/>
</dbReference>
<feature type="compositionally biased region" description="Basic and acidic residues" evidence="3">
    <location>
        <begin position="164"/>
        <end position="174"/>
    </location>
</feature>
<evidence type="ECO:0000256" key="1">
    <source>
        <dbReference type="ARBA" id="ARBA00005485"/>
    </source>
</evidence>
<feature type="compositionally biased region" description="Polar residues" evidence="3">
    <location>
        <begin position="136"/>
        <end position="163"/>
    </location>
</feature>
<dbReference type="PANTHER" id="PTHR32054:SF31">
    <property type="entry name" value="PROTEIN WEAK CHLOROPLAST MOVEMENT UNDER BLUE LIGHT 1"/>
    <property type="match status" value="1"/>
</dbReference>
<dbReference type="OMA" id="HHYKATT"/>
<feature type="coiled-coil region" evidence="2">
    <location>
        <begin position="366"/>
        <end position="477"/>
    </location>
</feature>
<dbReference type="GO" id="GO:0009903">
    <property type="term" value="P:chloroplast avoidance movement"/>
    <property type="evidence" value="ECO:0007669"/>
    <property type="project" value="TreeGrafter"/>
</dbReference>
<feature type="coiled-coil region" evidence="2">
    <location>
        <begin position="295"/>
        <end position="322"/>
    </location>
</feature>
<dbReference type="AlphaFoldDB" id="A0A8T2QB87"/>
<evidence type="ECO:0000256" key="3">
    <source>
        <dbReference type="SAM" id="MobiDB-lite"/>
    </source>
</evidence>
<dbReference type="GO" id="GO:0009904">
    <property type="term" value="P:chloroplast accumulation movement"/>
    <property type="evidence" value="ECO:0007669"/>
    <property type="project" value="TreeGrafter"/>
</dbReference>
<organism evidence="4 5">
    <name type="scientific">Ceratopteris richardii</name>
    <name type="common">Triangle waterfern</name>
    <dbReference type="NCBI Taxonomy" id="49495"/>
    <lineage>
        <taxon>Eukaryota</taxon>
        <taxon>Viridiplantae</taxon>
        <taxon>Streptophyta</taxon>
        <taxon>Embryophyta</taxon>
        <taxon>Tracheophyta</taxon>
        <taxon>Polypodiopsida</taxon>
        <taxon>Polypodiidae</taxon>
        <taxon>Polypodiales</taxon>
        <taxon>Pteridineae</taxon>
        <taxon>Pteridaceae</taxon>
        <taxon>Parkerioideae</taxon>
        <taxon>Ceratopteris</taxon>
    </lineage>
</organism>
<accession>A0A8T2QB87</accession>
<protein>
    <submittedName>
        <fullName evidence="4">Uncharacterized protein</fullName>
    </submittedName>
</protein>
<gene>
    <name evidence="4" type="ORF">KP509_36G020400</name>
</gene>
<dbReference type="GO" id="GO:0005829">
    <property type="term" value="C:cytosol"/>
    <property type="evidence" value="ECO:0007669"/>
    <property type="project" value="TreeGrafter"/>
</dbReference>
<feature type="region of interest" description="Disordered" evidence="3">
    <location>
        <begin position="617"/>
        <end position="642"/>
    </location>
</feature>
<feature type="coiled-coil region" evidence="2">
    <location>
        <begin position="532"/>
        <end position="591"/>
    </location>
</feature>
<keyword evidence="2" id="KW-0175">Coiled coil</keyword>
<dbReference type="PANTHER" id="PTHR32054">
    <property type="entry name" value="HEAVY CHAIN, PUTATIVE, EXPRESSED-RELATED-RELATED"/>
    <property type="match status" value="1"/>
</dbReference>
<evidence type="ECO:0000313" key="4">
    <source>
        <dbReference type="EMBL" id="KAH7280910.1"/>
    </source>
</evidence>
<dbReference type="EMBL" id="CM035441">
    <property type="protein sequence ID" value="KAH7280910.1"/>
    <property type="molecule type" value="Genomic_DNA"/>
</dbReference>
<keyword evidence="5" id="KW-1185">Reference proteome</keyword>
<dbReference type="InterPro" id="IPR008545">
    <property type="entry name" value="Web"/>
</dbReference>
<feature type="coiled-coil region" evidence="2">
    <location>
        <begin position="186"/>
        <end position="245"/>
    </location>
</feature>
<comment type="similarity">
    <text evidence="1">Belongs to the WEB family.</text>
</comment>
<dbReference type="Pfam" id="PF05701">
    <property type="entry name" value="WEMBL"/>
    <property type="match status" value="1"/>
</dbReference>
<feature type="compositionally biased region" description="Basic and acidic residues" evidence="3">
    <location>
        <begin position="617"/>
        <end position="638"/>
    </location>
</feature>
<proteinExistence type="inferred from homology"/>
<dbReference type="Proteomes" id="UP000825935">
    <property type="component" value="Chromosome 36"/>
</dbReference>
<reference evidence="4" key="1">
    <citation type="submission" date="2021-08" db="EMBL/GenBank/DDBJ databases">
        <title>WGS assembly of Ceratopteris richardii.</title>
        <authorList>
            <person name="Marchant D.B."/>
            <person name="Chen G."/>
            <person name="Jenkins J."/>
            <person name="Shu S."/>
            <person name="Leebens-Mack J."/>
            <person name="Grimwood J."/>
            <person name="Schmutz J."/>
            <person name="Soltis P."/>
            <person name="Soltis D."/>
            <person name="Chen Z.-H."/>
        </authorList>
    </citation>
    <scope>NUCLEOTIDE SEQUENCE</scope>
    <source>
        <strain evidence="4">Whitten #5841</strain>
        <tissue evidence="4">Leaf</tissue>
    </source>
</reference>
<evidence type="ECO:0000313" key="5">
    <source>
        <dbReference type="Proteomes" id="UP000825935"/>
    </source>
</evidence>